<feature type="coiled-coil region" evidence="4">
    <location>
        <begin position="249"/>
        <end position="332"/>
    </location>
</feature>
<name>A0A9X9C628_9GAMM</name>
<dbReference type="EMBL" id="VOUP01000001">
    <property type="protein sequence ID" value="TXE32800.1"/>
    <property type="molecule type" value="Genomic_DNA"/>
</dbReference>
<dbReference type="InterPro" id="IPR023214">
    <property type="entry name" value="HAD_sf"/>
</dbReference>
<dbReference type="Proteomes" id="UP000321307">
    <property type="component" value="Unassembled WGS sequence"/>
</dbReference>
<dbReference type="Pfam" id="PF13578">
    <property type="entry name" value="Methyltransf_24"/>
    <property type="match status" value="1"/>
</dbReference>
<dbReference type="InterPro" id="IPR036412">
    <property type="entry name" value="HAD-like_sf"/>
</dbReference>
<evidence type="ECO:0000313" key="5">
    <source>
        <dbReference type="EMBL" id="TXE32800.1"/>
    </source>
</evidence>
<evidence type="ECO:0000256" key="2">
    <source>
        <dbReference type="ARBA" id="ARBA00022679"/>
    </source>
</evidence>
<dbReference type="Gene3D" id="3.40.50.150">
    <property type="entry name" value="Vaccinia Virus protein VP39"/>
    <property type="match status" value="1"/>
</dbReference>
<dbReference type="GO" id="GO:0008168">
    <property type="term" value="F:methyltransferase activity"/>
    <property type="evidence" value="ECO:0007669"/>
    <property type="project" value="UniProtKB-KW"/>
</dbReference>
<dbReference type="Gene3D" id="3.40.50.1000">
    <property type="entry name" value="HAD superfamily/HAD-like"/>
    <property type="match status" value="1"/>
</dbReference>
<dbReference type="PANTHER" id="PTHR40048:SF1">
    <property type="entry name" value="RHAMNOSYL O-METHYLTRANSFERASE"/>
    <property type="match status" value="1"/>
</dbReference>
<dbReference type="GO" id="GO:0005886">
    <property type="term" value="C:plasma membrane"/>
    <property type="evidence" value="ECO:0007669"/>
    <property type="project" value="TreeGrafter"/>
</dbReference>
<dbReference type="GO" id="GO:0046872">
    <property type="term" value="F:metal ion binding"/>
    <property type="evidence" value="ECO:0007669"/>
    <property type="project" value="UniProtKB-KW"/>
</dbReference>
<dbReference type="GO" id="GO:0071770">
    <property type="term" value="P:DIM/DIP cell wall layer assembly"/>
    <property type="evidence" value="ECO:0007669"/>
    <property type="project" value="TreeGrafter"/>
</dbReference>
<accession>A0A9X9C628</accession>
<organism evidence="5 6">
    <name type="scientific">Serratia ureilytica</name>
    <dbReference type="NCBI Taxonomy" id="300181"/>
    <lineage>
        <taxon>Bacteria</taxon>
        <taxon>Pseudomonadati</taxon>
        <taxon>Pseudomonadota</taxon>
        <taxon>Gammaproteobacteria</taxon>
        <taxon>Enterobacterales</taxon>
        <taxon>Yersiniaceae</taxon>
        <taxon>Serratia</taxon>
    </lineage>
</organism>
<comment type="caution">
    <text evidence="5">The sequence shown here is derived from an EMBL/GenBank/DDBJ whole genome shotgun (WGS) entry which is preliminary data.</text>
</comment>
<evidence type="ECO:0008006" key="7">
    <source>
        <dbReference type="Google" id="ProtNLM"/>
    </source>
</evidence>
<dbReference type="PANTHER" id="PTHR40048">
    <property type="entry name" value="RHAMNOSYL O-METHYLTRANSFERASE"/>
    <property type="match status" value="1"/>
</dbReference>
<keyword evidence="2" id="KW-0808">Transferase</keyword>
<keyword evidence="1" id="KW-0489">Methyltransferase</keyword>
<sequence length="1338" mass="153116">MFKMNKTMLYRPRKLTWPFGWCGHIPFVGWLVEEQRPKVIVELGTHSGNSYLAICQSVLENSVDAKCYAVDTWMGDEHTGSYGEDVYNELFSYNQEQYASFSNLMRMTFDEANTYFSDKSVDLLHIDGLHTYEAVKHDFESWLPKMSDRGIVLFHDTNVHERNFGVWQLWEKLCAEYPHFEFKHSHGLGVLFVGKESHSILTDKLSAIAGDDVLHDVFARLGELVTLQAIAKREREQAVTLQSELHQHLEHVKLHADNLENHVKHLEEVAHQRILEIEKQREIIAEKECKIQQLIDDLDAFGTQQAATDVLLNKHQEKLAHTLEVLRKHEHEAQTQNDLHLLDMAKYSDKIVVLNAILARKQQELDALLQTRSWKITKPLRFVFRMLRGQHQIALQPVKRAAREKLKRIYYKAPARYRASLLKTAFKLRPSWFQHHPQFLQMKGGGVFQQASENHELLMDINQQHDELNGAPGKVAVHCHIYYHDLIDEFREHLATVPFPFDVFVSVTTQEAQGICERELGKVANIGKLCIKIVPNRGRDIAPMFAEFGDQLKQYDYIGHIQSKKSLYNGGTTLGWREYLFNALFGSASNVKRIFSLFTQNELLGIVYPQAFTQVPYAAFTWLANRAEGAKLCNRMGIAMPEGYFNFPAGSMFWARMDAMRPLFDLALTWQDFPEEQGQTDGTTAHAIERLLGAVPTATGYETCIIKDMQNKSWSPFRLDHQYLPRNKGTYNYVIEDVNTKVVAFDIFDTLLVRPLLNPDHTKKLVALQLDAKEREAFETYRVVAESQSRSKKGKDVGLDDIYQEFAQLSGLPASQVELIRSKEEQTELASVSPRHEVVELIAMAKNAGKLVVLISDMFLPKATIELMLESNGIVGWDRLYLSSDYGVRKDSGELYEAMMAEERVEGKEVVMIGDNERSDLQLPSDFFGIRCIHLFRANDMARSLPAYEHYVSNKVVGDINDELTVGLLVRKNLNKIAEFRENDINIFGSDPRQTGYNVVGPVVLAFCQWLITQAKADKVNRLYFLAREGKLIKQVYDAWAASIPNAPKSYYLQVSRRAVNVPNIISFDDVKLIAQGDYFSNTISSFLFERFGLELNEQRWSEIYSKGLWHKDDTLEIKNKNIQHLESLLQFLLPDILREAKEEKRAIMRYLEESEFMSGSNLAVVDVGYSGTIQKSLNRLVAGPVHGYYFATANNIREGMAPLAISRGCYVNESVPVFNDSRIFSDSFNLEKLLSANDAQIVKYVVAESGELERTFKVLRDSELMTKPVRDALQLGCMDFVSQAKDIRVNLYSRYVPSLTVADTIYRGFTINGYEQRNQVLEKLVLDDDYCGRGLIS</sequence>
<dbReference type="InterPro" id="IPR007739">
    <property type="entry name" value="RgpF"/>
</dbReference>
<evidence type="ECO:0000313" key="6">
    <source>
        <dbReference type="Proteomes" id="UP000321307"/>
    </source>
</evidence>
<dbReference type="Pfam" id="PF00702">
    <property type="entry name" value="Hydrolase"/>
    <property type="match status" value="1"/>
</dbReference>
<dbReference type="SUPFAM" id="SSF56784">
    <property type="entry name" value="HAD-like"/>
    <property type="match status" value="1"/>
</dbReference>
<reference evidence="5 6" key="1">
    <citation type="submission" date="2019-07" db="EMBL/GenBank/DDBJ databases">
        <title>Serratia strains were isolated from fresh produce.</title>
        <authorList>
            <person name="Cho G.-S."/>
            <person name="Stein M."/>
            <person name="Lee W."/>
            <person name="Suh S.H."/>
            <person name="Franz C.M.A.P."/>
        </authorList>
    </citation>
    <scope>NUCLEOTIDE SEQUENCE [LARGE SCALE GENOMIC DNA]</scope>
    <source>
        <strain evidence="5 6">S17</strain>
    </source>
</reference>
<protein>
    <recommendedName>
        <fullName evidence="7">HAD-IA family hydrolase</fullName>
    </recommendedName>
</protein>
<proteinExistence type="predicted"/>
<dbReference type="Pfam" id="PF05045">
    <property type="entry name" value="RgpF"/>
    <property type="match status" value="1"/>
</dbReference>
<evidence type="ECO:0000256" key="4">
    <source>
        <dbReference type="SAM" id="Coils"/>
    </source>
</evidence>
<evidence type="ECO:0000256" key="1">
    <source>
        <dbReference type="ARBA" id="ARBA00022603"/>
    </source>
</evidence>
<keyword evidence="4" id="KW-0175">Coiled coil</keyword>
<dbReference type="GO" id="GO:0032259">
    <property type="term" value="P:methylation"/>
    <property type="evidence" value="ECO:0007669"/>
    <property type="project" value="UniProtKB-KW"/>
</dbReference>
<dbReference type="Gene3D" id="1.10.150.400">
    <property type="match status" value="1"/>
</dbReference>
<dbReference type="InterPro" id="IPR029063">
    <property type="entry name" value="SAM-dependent_MTases_sf"/>
</dbReference>
<evidence type="ECO:0000256" key="3">
    <source>
        <dbReference type="ARBA" id="ARBA00022723"/>
    </source>
</evidence>
<keyword evidence="3" id="KW-0479">Metal-binding</keyword>
<dbReference type="SUPFAM" id="SSF53335">
    <property type="entry name" value="S-adenosyl-L-methionine-dependent methyltransferases"/>
    <property type="match status" value="1"/>
</dbReference>
<gene>
    <name evidence="5" type="ORF">FOT63_01710</name>
</gene>